<evidence type="ECO:0000313" key="6">
    <source>
        <dbReference type="EMBL" id="SZX77175.1"/>
    </source>
</evidence>
<accession>A0A383WI69</accession>
<dbReference type="InterPro" id="IPR019734">
    <property type="entry name" value="TPR_rpt"/>
</dbReference>
<evidence type="ECO:0000313" key="7">
    <source>
        <dbReference type="Proteomes" id="UP000256970"/>
    </source>
</evidence>
<dbReference type="Proteomes" id="UP000256970">
    <property type="component" value="Unassembled WGS sequence"/>
</dbReference>
<keyword evidence="7" id="KW-1185">Reference proteome</keyword>
<dbReference type="SMART" id="SM00028">
    <property type="entry name" value="TPR"/>
    <property type="match status" value="3"/>
</dbReference>
<sequence>MEDLLSQAGIARYQAMRAAEAEANPASRQQVDAMLRCLKTATGRPGSAKLQKRVLEMLRLQEEVVLGPPLQPAYIQAGDTMVELPVELDVMLVACSSSCGQRHLGIQGKAQPLHWSLRRGALAAIAEMSNYGPIVDAVCDDVRIFKPSWLPSRLQQVMTQCKYGLTVGQVAAQREQVHAIAERLLYLCANCSPAFPLVKALNAHCSLHVVRCFHDQWQCKHEPLESDASSSRSSSSSSASQPRQAPRHSIPANMRIIGPMKEMAHRMSAMQAESDMMSCSFGRYLTHCVQVTTEQQKLAWNEAGAIAKIQCVAAHTTGPLHVDPDMVLQHLQPAWNLRARQQSLEHTRDVTAVAQVKAEQMRLAGNAAYKAGQLQEALQHYTAAAWVHPSDPLLYNNSSLVQLKLGHVTEAYSAVLAALGHCPGNAKAWLRLAEACKAAGRWQLAQLYYSMAVEELGVTDVAAQQSMLESRAHLSRVWRWAEVPVAWQLDALAKWLRMPAKPNTEAGIAAWSQQLNDDWFRLSTFNSSRAMAVAHKNEVLAAQALRAAEAGQLRRLPLSGHTWRLSWRQMDIRGLSSGHAKYEISLVLESTTWELTTLVEGQPCAADLLALTALQCWAPVQAGARHRPKQLLLAARCKALFAELQDAVFGRWGIPLQLQSELEALRAAKEGGEHYLGLQLSYLARRSAEYSGSEALQDFQSRT</sequence>
<dbReference type="Gene3D" id="1.25.40.10">
    <property type="entry name" value="Tetratricopeptide repeat domain"/>
    <property type="match status" value="1"/>
</dbReference>
<keyword evidence="1" id="KW-0677">Repeat</keyword>
<protein>
    <recommendedName>
        <fullName evidence="5">C2H2-type domain-containing protein</fullName>
    </recommendedName>
</protein>
<evidence type="ECO:0000256" key="3">
    <source>
        <dbReference type="PROSITE-ProRule" id="PRU00339"/>
    </source>
</evidence>
<proteinExistence type="predicted"/>
<dbReference type="PROSITE" id="PS50005">
    <property type="entry name" value="TPR"/>
    <property type="match status" value="1"/>
</dbReference>
<dbReference type="InterPro" id="IPR011990">
    <property type="entry name" value="TPR-like_helical_dom_sf"/>
</dbReference>
<feature type="domain" description="C2H2-type" evidence="5">
    <location>
        <begin position="188"/>
        <end position="208"/>
    </location>
</feature>
<feature type="compositionally biased region" description="Low complexity" evidence="4">
    <location>
        <begin position="228"/>
        <end position="244"/>
    </location>
</feature>
<dbReference type="STRING" id="3088.A0A383WI69"/>
<dbReference type="AlphaFoldDB" id="A0A383WI69"/>
<dbReference type="GO" id="GO:0051879">
    <property type="term" value="F:Hsp90 protein binding"/>
    <property type="evidence" value="ECO:0007669"/>
    <property type="project" value="TreeGrafter"/>
</dbReference>
<organism evidence="6 7">
    <name type="scientific">Tetradesmus obliquus</name>
    <name type="common">Green alga</name>
    <name type="synonym">Acutodesmus obliquus</name>
    <dbReference type="NCBI Taxonomy" id="3088"/>
    <lineage>
        <taxon>Eukaryota</taxon>
        <taxon>Viridiplantae</taxon>
        <taxon>Chlorophyta</taxon>
        <taxon>core chlorophytes</taxon>
        <taxon>Chlorophyceae</taxon>
        <taxon>CS clade</taxon>
        <taxon>Sphaeropleales</taxon>
        <taxon>Scenedesmaceae</taxon>
        <taxon>Tetradesmus</taxon>
    </lineage>
</organism>
<dbReference type="EMBL" id="FNXT01001276">
    <property type="protein sequence ID" value="SZX77175.1"/>
    <property type="molecule type" value="Genomic_DNA"/>
</dbReference>
<reference evidence="6 7" key="1">
    <citation type="submission" date="2016-10" db="EMBL/GenBank/DDBJ databases">
        <authorList>
            <person name="Cai Z."/>
        </authorList>
    </citation>
    <scope>NUCLEOTIDE SEQUENCE [LARGE SCALE GENOMIC DNA]</scope>
</reference>
<dbReference type="PANTHER" id="PTHR22904:SF523">
    <property type="entry name" value="STRESS-INDUCED-PHOSPHOPROTEIN 1"/>
    <property type="match status" value="1"/>
</dbReference>
<dbReference type="SUPFAM" id="SSF48452">
    <property type="entry name" value="TPR-like"/>
    <property type="match status" value="1"/>
</dbReference>
<evidence type="ECO:0000259" key="5">
    <source>
        <dbReference type="PROSITE" id="PS00028"/>
    </source>
</evidence>
<gene>
    <name evidence="6" type="ORF">BQ4739_LOCUS17517</name>
</gene>
<feature type="repeat" description="TPR" evidence="3">
    <location>
        <begin position="358"/>
        <end position="391"/>
    </location>
</feature>
<feature type="region of interest" description="Disordered" evidence="4">
    <location>
        <begin position="224"/>
        <end position="253"/>
    </location>
</feature>
<dbReference type="PROSITE" id="PS00028">
    <property type="entry name" value="ZINC_FINGER_C2H2_1"/>
    <property type="match status" value="1"/>
</dbReference>
<dbReference type="PANTHER" id="PTHR22904">
    <property type="entry name" value="TPR REPEAT CONTAINING PROTEIN"/>
    <property type="match status" value="1"/>
</dbReference>
<dbReference type="InterPro" id="IPR013087">
    <property type="entry name" value="Znf_C2H2_type"/>
</dbReference>
<evidence type="ECO:0000256" key="2">
    <source>
        <dbReference type="ARBA" id="ARBA00022803"/>
    </source>
</evidence>
<name>A0A383WI69_TETOB</name>
<keyword evidence="2 3" id="KW-0802">TPR repeat</keyword>
<evidence type="ECO:0000256" key="4">
    <source>
        <dbReference type="SAM" id="MobiDB-lite"/>
    </source>
</evidence>
<evidence type="ECO:0000256" key="1">
    <source>
        <dbReference type="ARBA" id="ARBA00022737"/>
    </source>
</evidence>